<evidence type="ECO:0000313" key="2">
    <source>
        <dbReference type="EMBL" id="RIV21140.1"/>
    </source>
</evidence>
<accession>A0A418M5G5</accession>
<dbReference type="OrthoDB" id="9796486at2"/>
<sequence length="213" mass="24087">MGNYAAMAFTDPVKQLQQRYGSRSSYARMEQYRYVDGLTGQEAAFIAERDSFYLATIGENGYPYIQHRGGPRGFLKVLDKDHLGFVDFAGNRQYISVGNLTTHPEVSLILVDYPHRTRLKIYAKAAVVNLADQPALFSELDPADYPHRPERMLVLTVDSYDWNCPQHITPRFTVDEMASVLEQQASYIRSLEADLARYRSGDITPGGGPDQRV</sequence>
<protein>
    <submittedName>
        <fullName evidence="2">Pyridoxamine 5'-phosphate oxidase</fullName>
    </submittedName>
</protein>
<gene>
    <name evidence="2" type="ORF">DYU11_17075</name>
</gene>
<dbReference type="InterPro" id="IPR012349">
    <property type="entry name" value="Split_barrel_FMN-bd"/>
</dbReference>
<reference evidence="2 3" key="1">
    <citation type="submission" date="2018-08" db="EMBL/GenBank/DDBJ databases">
        <title>Fibrisoma montanum sp. nov., isolated from Danxia mountain soil.</title>
        <authorList>
            <person name="Huang Y."/>
        </authorList>
    </citation>
    <scope>NUCLEOTIDE SEQUENCE [LARGE SCALE GENOMIC DNA]</scope>
    <source>
        <strain evidence="2 3">HYT19</strain>
    </source>
</reference>
<dbReference type="PANTHER" id="PTHR42815:SF2">
    <property type="entry name" value="FAD-BINDING, PUTATIVE (AFU_ORTHOLOGUE AFUA_6G07600)-RELATED"/>
    <property type="match status" value="1"/>
</dbReference>
<organism evidence="2 3">
    <name type="scientific">Fibrisoma montanum</name>
    <dbReference type="NCBI Taxonomy" id="2305895"/>
    <lineage>
        <taxon>Bacteria</taxon>
        <taxon>Pseudomonadati</taxon>
        <taxon>Bacteroidota</taxon>
        <taxon>Cytophagia</taxon>
        <taxon>Cytophagales</taxon>
        <taxon>Spirosomataceae</taxon>
        <taxon>Fibrisoma</taxon>
    </lineage>
</organism>
<feature type="domain" description="Pyridoxamine 5'-phosphate oxidase N-terminal" evidence="1">
    <location>
        <begin position="40"/>
        <end position="137"/>
    </location>
</feature>
<dbReference type="SUPFAM" id="SSF50475">
    <property type="entry name" value="FMN-binding split barrel"/>
    <property type="match status" value="1"/>
</dbReference>
<keyword evidence="3" id="KW-1185">Reference proteome</keyword>
<comment type="caution">
    <text evidence="2">The sequence shown here is derived from an EMBL/GenBank/DDBJ whole genome shotgun (WGS) entry which is preliminary data.</text>
</comment>
<evidence type="ECO:0000259" key="1">
    <source>
        <dbReference type="Pfam" id="PF01243"/>
    </source>
</evidence>
<dbReference type="RefSeq" id="WP_119668931.1">
    <property type="nucleotide sequence ID" value="NZ_QXED01000005.1"/>
</dbReference>
<dbReference type="Pfam" id="PF01243">
    <property type="entry name" value="PNPOx_N"/>
    <property type="match status" value="1"/>
</dbReference>
<dbReference type="Gene3D" id="2.30.110.10">
    <property type="entry name" value="Electron Transport, Fmn-binding Protein, Chain A"/>
    <property type="match status" value="1"/>
</dbReference>
<dbReference type="EMBL" id="QXED01000005">
    <property type="protein sequence ID" value="RIV21140.1"/>
    <property type="molecule type" value="Genomic_DNA"/>
</dbReference>
<dbReference type="Proteomes" id="UP000283523">
    <property type="component" value="Unassembled WGS sequence"/>
</dbReference>
<proteinExistence type="predicted"/>
<dbReference type="PANTHER" id="PTHR42815">
    <property type="entry name" value="FAD-BINDING, PUTATIVE (AFU_ORTHOLOGUE AFUA_6G07600)-RELATED"/>
    <property type="match status" value="1"/>
</dbReference>
<name>A0A418M5G5_9BACT</name>
<dbReference type="InterPro" id="IPR011576">
    <property type="entry name" value="Pyridox_Oxase_N"/>
</dbReference>
<evidence type="ECO:0000313" key="3">
    <source>
        <dbReference type="Proteomes" id="UP000283523"/>
    </source>
</evidence>
<dbReference type="AlphaFoldDB" id="A0A418M5G5"/>